<dbReference type="SUPFAM" id="SSF54695">
    <property type="entry name" value="POZ domain"/>
    <property type="match status" value="1"/>
</dbReference>
<feature type="domain" description="UBC core" evidence="9">
    <location>
        <begin position="278"/>
        <end position="424"/>
    </location>
</feature>
<dbReference type="InterPro" id="IPR000210">
    <property type="entry name" value="BTB/POZ_dom"/>
</dbReference>
<dbReference type="InParanoid" id="J4GIQ0"/>
<dbReference type="InterPro" id="IPR000608">
    <property type="entry name" value="UBC"/>
</dbReference>
<dbReference type="InterPro" id="IPR011333">
    <property type="entry name" value="SKP1/BTB/POZ_sf"/>
</dbReference>
<evidence type="ECO:0000259" key="8">
    <source>
        <dbReference type="PROSITE" id="PS50097"/>
    </source>
</evidence>
<feature type="domain" description="BTB" evidence="8">
    <location>
        <begin position="38"/>
        <end position="101"/>
    </location>
</feature>
<name>J4GIQ0_9APHY</name>
<dbReference type="GO" id="GO:0061631">
    <property type="term" value="F:ubiquitin conjugating enzyme activity"/>
    <property type="evidence" value="ECO:0007669"/>
    <property type="project" value="UniProtKB-EC"/>
</dbReference>
<keyword evidence="11" id="KW-1185">Reference proteome</keyword>
<dbReference type="HOGENOM" id="CLU_486635_0_0_1"/>
<accession>J4GIQ0</accession>
<dbReference type="PROSITE" id="PS50097">
    <property type="entry name" value="BTB"/>
    <property type="match status" value="1"/>
</dbReference>
<feature type="region of interest" description="Disordered" evidence="7">
    <location>
        <begin position="1"/>
        <end position="24"/>
    </location>
</feature>
<dbReference type="GeneID" id="24093736"/>
<dbReference type="AlphaFoldDB" id="J4GIQ0"/>
<dbReference type="PROSITE" id="PS00183">
    <property type="entry name" value="UBC_1"/>
    <property type="match status" value="1"/>
</dbReference>
<dbReference type="InterPro" id="IPR023313">
    <property type="entry name" value="UBQ-conjugating_AS"/>
</dbReference>
<evidence type="ECO:0000313" key="10">
    <source>
        <dbReference type="EMBL" id="CCL98825.1"/>
    </source>
</evidence>
<feature type="compositionally biased region" description="Polar residues" evidence="7">
    <location>
        <begin position="515"/>
        <end position="524"/>
    </location>
</feature>
<keyword evidence="4" id="KW-0833">Ubl conjugation pathway</keyword>
<dbReference type="Proteomes" id="UP000006352">
    <property type="component" value="Unassembled WGS sequence"/>
</dbReference>
<organism evidence="10 11">
    <name type="scientific">Fibroporia radiculosa</name>
    <dbReference type="NCBI Taxonomy" id="599839"/>
    <lineage>
        <taxon>Eukaryota</taxon>
        <taxon>Fungi</taxon>
        <taxon>Dikarya</taxon>
        <taxon>Basidiomycota</taxon>
        <taxon>Agaricomycotina</taxon>
        <taxon>Agaricomycetes</taxon>
        <taxon>Polyporales</taxon>
        <taxon>Fibroporiaceae</taxon>
        <taxon>Fibroporia</taxon>
    </lineage>
</organism>
<sequence length="560" mass="61845">MDVPRHEDHIFPPTKRQKRPENADAHRLSNSNFWFEDGDIVLEIEGHMFKIHRSRLKCSDIFSDMLEIPQPQIMESVDDCPLVQLPDSAQDWHTALRWMYDPSSFNSMPHPVPFSLLPSALRIATKYEIGALREWAIRCLRARWPSDLERMDTMSLPCAAEGIALARECEVPDILPAAFYVLSVQRWCYNADGGRAHVVLSATDMRRLLVGRERLDNFRCRILADPLALHPNSPPYEACASCRDALQRYWRAKVVSDPHSPLNCWLLRELAQMSVTPAVLRRLMRELTELQTNPPEGIRVVTSDDNMLDVIGIIEGPEGTPYAGGYFRIKFAFTEEFPAAPPKCRFITKIFHPNVSSAGEICVNTLKKDWKSSYGIGHILVTVKCLLIYPNPESALDEEAGKLLLENYDSYCERAKLITSVHATPRVRPAEFTAPVASPLSAEPSASLSVVAAPSVPPAARVTSNPIVSSNPSTQQKAIPAPTLPLQTSMPNALSTTPSVQTLSGDKGTVKERLTSPSPLGTADSNVALAVSVDSGAKAVKRAAAGTGTGEKRKKALKRL</sequence>
<gene>
    <name evidence="10" type="ORF">FIBRA_00830</name>
</gene>
<keyword evidence="5" id="KW-0067">ATP-binding</keyword>
<evidence type="ECO:0000256" key="3">
    <source>
        <dbReference type="ARBA" id="ARBA00022741"/>
    </source>
</evidence>
<dbReference type="FunFam" id="3.10.110.10:FF:000031">
    <property type="entry name" value="Ubiquitin-conjugating enzyme E2 22"/>
    <property type="match status" value="1"/>
</dbReference>
<evidence type="ECO:0000256" key="4">
    <source>
        <dbReference type="ARBA" id="ARBA00022786"/>
    </source>
</evidence>
<dbReference type="SMART" id="SM00212">
    <property type="entry name" value="UBCc"/>
    <property type="match status" value="1"/>
</dbReference>
<dbReference type="Gene3D" id="3.30.710.10">
    <property type="entry name" value="Potassium Channel Kv1.1, Chain A"/>
    <property type="match status" value="1"/>
</dbReference>
<feature type="region of interest" description="Disordered" evidence="7">
    <location>
        <begin position="463"/>
        <end position="524"/>
    </location>
</feature>
<feature type="active site" description="Glycyl thioester intermediate" evidence="6">
    <location>
        <position position="362"/>
    </location>
</feature>
<keyword evidence="3" id="KW-0547">Nucleotide-binding</keyword>
<dbReference type="STRING" id="599839.J4GIQ0"/>
<proteinExistence type="predicted"/>
<keyword evidence="2" id="KW-0808">Transferase</keyword>
<dbReference type="EMBL" id="HE796901">
    <property type="protein sequence ID" value="CCL98825.1"/>
    <property type="molecule type" value="Genomic_DNA"/>
</dbReference>
<dbReference type="Pfam" id="PF00179">
    <property type="entry name" value="UQ_con"/>
    <property type="match status" value="1"/>
</dbReference>
<dbReference type="CDD" id="cd18186">
    <property type="entry name" value="BTB_POZ_ZBTB_KLHL-like"/>
    <property type="match status" value="1"/>
</dbReference>
<dbReference type="CDD" id="cd23804">
    <property type="entry name" value="UBCc_UBE2S"/>
    <property type="match status" value="1"/>
</dbReference>
<dbReference type="RefSeq" id="XP_012178108.1">
    <property type="nucleotide sequence ID" value="XM_012322718.1"/>
</dbReference>
<feature type="compositionally biased region" description="Polar residues" evidence="7">
    <location>
        <begin position="485"/>
        <end position="504"/>
    </location>
</feature>
<dbReference type="SUPFAM" id="SSF54495">
    <property type="entry name" value="UBC-like"/>
    <property type="match status" value="1"/>
</dbReference>
<dbReference type="GO" id="GO:0005524">
    <property type="term" value="F:ATP binding"/>
    <property type="evidence" value="ECO:0007669"/>
    <property type="project" value="UniProtKB-KW"/>
</dbReference>
<evidence type="ECO:0000259" key="9">
    <source>
        <dbReference type="PROSITE" id="PS50127"/>
    </source>
</evidence>
<evidence type="ECO:0000256" key="5">
    <source>
        <dbReference type="ARBA" id="ARBA00022840"/>
    </source>
</evidence>
<feature type="compositionally biased region" description="Polar residues" evidence="7">
    <location>
        <begin position="463"/>
        <end position="477"/>
    </location>
</feature>
<evidence type="ECO:0000256" key="2">
    <source>
        <dbReference type="ARBA" id="ARBA00022679"/>
    </source>
</evidence>
<dbReference type="OrthoDB" id="2799068at2759"/>
<dbReference type="Gene3D" id="3.10.110.10">
    <property type="entry name" value="Ubiquitin Conjugating Enzyme"/>
    <property type="match status" value="1"/>
</dbReference>
<dbReference type="PROSITE" id="PS50127">
    <property type="entry name" value="UBC_2"/>
    <property type="match status" value="1"/>
</dbReference>
<dbReference type="InterPro" id="IPR016135">
    <property type="entry name" value="UBQ-conjugating_enzyme/RWD"/>
</dbReference>
<evidence type="ECO:0000256" key="7">
    <source>
        <dbReference type="SAM" id="MobiDB-lite"/>
    </source>
</evidence>
<evidence type="ECO:0000256" key="6">
    <source>
        <dbReference type="PROSITE-ProRule" id="PRU10133"/>
    </source>
</evidence>
<reference evidence="10 11" key="1">
    <citation type="journal article" date="2012" name="Appl. Environ. Microbiol.">
        <title>Short-read sequencing for genomic analysis of the brown rot fungus Fibroporia radiculosa.</title>
        <authorList>
            <person name="Tang J.D."/>
            <person name="Perkins A.D."/>
            <person name="Sonstegard T.S."/>
            <person name="Schroeder S.G."/>
            <person name="Burgess S.C."/>
            <person name="Diehl S.V."/>
        </authorList>
    </citation>
    <scope>NUCLEOTIDE SEQUENCE [LARGE SCALE GENOMIC DNA]</scope>
    <source>
        <strain evidence="10 11">TFFH 294</strain>
    </source>
</reference>
<dbReference type="InterPro" id="IPR050113">
    <property type="entry name" value="Ub_conjugating_enzyme"/>
</dbReference>
<protein>
    <recommendedName>
        <fullName evidence="1">E2 ubiquitin-conjugating enzyme</fullName>
        <ecNumber evidence="1">2.3.2.23</ecNumber>
    </recommendedName>
</protein>
<dbReference type="EC" id="2.3.2.23" evidence="1"/>
<dbReference type="PANTHER" id="PTHR24067">
    <property type="entry name" value="UBIQUITIN-CONJUGATING ENZYME E2"/>
    <property type="match status" value="1"/>
</dbReference>
<evidence type="ECO:0000313" key="11">
    <source>
        <dbReference type="Proteomes" id="UP000006352"/>
    </source>
</evidence>
<feature type="compositionally biased region" description="Basic and acidic residues" evidence="7">
    <location>
        <begin position="1"/>
        <end position="10"/>
    </location>
</feature>
<evidence type="ECO:0000256" key="1">
    <source>
        <dbReference type="ARBA" id="ARBA00012486"/>
    </source>
</evidence>